<dbReference type="Proteomes" id="UP001153069">
    <property type="component" value="Unassembled WGS sequence"/>
</dbReference>
<proteinExistence type="predicted"/>
<accession>A0A9N8D945</accession>
<evidence type="ECO:0000313" key="3">
    <source>
        <dbReference type="EMBL" id="CAB9497490.1"/>
    </source>
</evidence>
<reference evidence="3" key="1">
    <citation type="submission" date="2020-06" db="EMBL/GenBank/DDBJ databases">
        <authorList>
            <consortium name="Plant Systems Biology data submission"/>
        </authorList>
    </citation>
    <scope>NUCLEOTIDE SEQUENCE</scope>
    <source>
        <strain evidence="3">D6</strain>
    </source>
</reference>
<keyword evidence="3" id="KW-0547">Nucleotide-binding</keyword>
<dbReference type="AlphaFoldDB" id="A0A9N8D945"/>
<organism evidence="3 4">
    <name type="scientific">Seminavis robusta</name>
    <dbReference type="NCBI Taxonomy" id="568900"/>
    <lineage>
        <taxon>Eukaryota</taxon>
        <taxon>Sar</taxon>
        <taxon>Stramenopiles</taxon>
        <taxon>Ochrophyta</taxon>
        <taxon>Bacillariophyta</taxon>
        <taxon>Bacillariophyceae</taxon>
        <taxon>Bacillariophycidae</taxon>
        <taxon>Naviculales</taxon>
        <taxon>Naviculaceae</taxon>
        <taxon>Seminavis</taxon>
    </lineage>
</organism>
<gene>
    <name evidence="3" type="ORF">SEMRO_20_G014380.1</name>
</gene>
<comment type="caution">
    <text evidence="3">The sequence shown here is derived from an EMBL/GenBank/DDBJ whole genome shotgun (WGS) entry which is preliminary data.</text>
</comment>
<feature type="domain" description="Helicase-associated" evidence="2">
    <location>
        <begin position="7"/>
        <end position="63"/>
    </location>
</feature>
<evidence type="ECO:0000259" key="2">
    <source>
        <dbReference type="Pfam" id="PF03457"/>
    </source>
</evidence>
<name>A0A9N8D945_9STRA</name>
<evidence type="ECO:0000313" key="4">
    <source>
        <dbReference type="Proteomes" id="UP001153069"/>
    </source>
</evidence>
<dbReference type="GO" id="GO:0004386">
    <property type="term" value="F:helicase activity"/>
    <property type="evidence" value="ECO:0007669"/>
    <property type="project" value="UniProtKB-KW"/>
</dbReference>
<sequence>MPLPRYDEIWYEWLEKLKAFEQENGHCRVPSSDPELGRWVMQQRARQMTMSQNRLDALNALGFTWKVKEEAWQSSFTQLKEYKEQRGHCNVPSRQGILGSWVHNQRTYRALGRLSDERIHQLDELGFIWTMRESFNTTIPEDKETTNQAPPKVGAGGCNQEYPTYVPTRPIFEPSVSTTQVTRMGGPSMSTQNTMLQMTEKELHKQDHVSKRLSACTNTGSQKDDSWGGAEMEQDSEKVFWKLIEQIKEQSQQLHTVLARFDKHDIPYDDEEAGPAPKRSKLLSRPKTTTGHSGLAESERSTGDDAENFKELGLLQGDKLDHHNVSHYRPIECNGPRNIATIVNRQSGPYQILEPELAMSSNRAAPAAKRKFKSGDVEIPNYHDLAKKETTAEQLDFCLSLREYTNLRTTAFTPRSKSFVVKTLKPILRCFDICCDGDKSKFISDYEGKLKLCVFSANTCKHNHCAIVHRQPERFQMPKPELAMPSTSAALSAQHKFKAGDVEIPNYHDLTKKETTAEQLDFCLSLREYTNMRTTAFTPRSKTFVVKNLKPILRCFDNCCDGNKSKFISDYEGKLKMCVFGANTCKHTRVFSNS</sequence>
<dbReference type="OrthoDB" id="58859at2759"/>
<keyword evidence="3" id="KW-0347">Helicase</keyword>
<protein>
    <submittedName>
        <fullName evidence="3">Helicase</fullName>
    </submittedName>
</protein>
<feature type="domain" description="Helicase-associated" evidence="2">
    <location>
        <begin position="69"/>
        <end position="127"/>
    </location>
</feature>
<keyword evidence="4" id="KW-1185">Reference proteome</keyword>
<dbReference type="Pfam" id="PF03457">
    <property type="entry name" value="HA"/>
    <property type="match status" value="2"/>
</dbReference>
<feature type="region of interest" description="Disordered" evidence="1">
    <location>
        <begin position="267"/>
        <end position="305"/>
    </location>
</feature>
<dbReference type="InterPro" id="IPR005114">
    <property type="entry name" value="Helicase_assoc"/>
</dbReference>
<keyword evidence="3" id="KW-0378">Hydrolase</keyword>
<dbReference type="EMBL" id="CAICTM010000020">
    <property type="protein sequence ID" value="CAB9497490.1"/>
    <property type="molecule type" value="Genomic_DNA"/>
</dbReference>
<dbReference type="PANTHER" id="PTHR33418:SF1">
    <property type="entry name" value="HELICASE-ASSOCIATED DOMAIN-CONTAINING PROTEIN"/>
    <property type="match status" value="1"/>
</dbReference>
<evidence type="ECO:0000256" key="1">
    <source>
        <dbReference type="SAM" id="MobiDB-lite"/>
    </source>
</evidence>
<dbReference type="PANTHER" id="PTHR33418">
    <property type="entry name" value="HELICASE-ASSOCIATED"/>
    <property type="match status" value="1"/>
</dbReference>
<keyword evidence="3" id="KW-0067">ATP-binding</keyword>
<dbReference type="Gene3D" id="6.10.140.530">
    <property type="match status" value="2"/>
</dbReference>